<evidence type="ECO:0000313" key="6">
    <source>
        <dbReference type="EMBL" id="MDQ0482574.1"/>
    </source>
</evidence>
<dbReference type="RefSeq" id="WP_301550359.1">
    <property type="nucleotide sequence ID" value="NZ_JAQRMZ010000001.1"/>
</dbReference>
<dbReference type="Gene3D" id="3.40.50.720">
    <property type="entry name" value="NAD(P)-binding Rossmann-like Domain"/>
    <property type="match status" value="2"/>
</dbReference>
<sequence>MKQKVYITRKLPDEIVDRMREKYEVRMWEEEEIPVPREVLEKEIEPVDGLFCLLTEKIDQPLLENAKNLKVVANMAVGYNNIDVDEARARGVVVTNTPGVLTETTADLTFALLMATARRIPEASEYLRHGKWETWSPMQLTGQDVHGATLGIIGLGRIGEAVARRAKGFNMNVLYHNRSRHHEAEEALDLQYVEFDELLKESDFVCVLTPLTKETENMIGREQLAKMKKTAILINTARGGIVNEDALYDALKNNEIWAAGLDVFVKEPVSVKHRLLTLPNLVTIPHIGSASIQTRMKMAEVAAMNLMCVLDGEEAPNKIRE</sequence>
<reference evidence="6" key="1">
    <citation type="submission" date="2023-07" db="EMBL/GenBank/DDBJ databases">
        <title>Genomic Encyclopedia of Type Strains, Phase IV (KMG-IV): sequencing the most valuable type-strain genomes for metagenomic binning, comparative biology and taxonomic classification.</title>
        <authorList>
            <person name="Goeker M."/>
        </authorList>
    </citation>
    <scope>NUCLEOTIDE SEQUENCE [LARGE SCALE GENOMIC DNA]</scope>
    <source>
        <strain evidence="6">JSM 076093</strain>
    </source>
</reference>
<dbReference type="EMBL" id="JAUSWM010000002">
    <property type="protein sequence ID" value="MDQ0482574.1"/>
    <property type="molecule type" value="Genomic_DNA"/>
</dbReference>
<feature type="domain" description="D-isomer specific 2-hydroxyacid dehydrogenase NAD-binding" evidence="5">
    <location>
        <begin position="110"/>
        <end position="288"/>
    </location>
</feature>
<evidence type="ECO:0000259" key="5">
    <source>
        <dbReference type="Pfam" id="PF02826"/>
    </source>
</evidence>
<name>A0ABU0K2N8_9BACL</name>
<dbReference type="GO" id="GO:0047964">
    <property type="term" value="F:glyoxylate reductase (NADH) activity"/>
    <property type="evidence" value="ECO:0007669"/>
    <property type="project" value="UniProtKB-EC"/>
</dbReference>
<dbReference type="PROSITE" id="PS00671">
    <property type="entry name" value="D_2_HYDROXYACID_DH_3"/>
    <property type="match status" value="1"/>
</dbReference>
<dbReference type="PANTHER" id="PTHR10996:SF283">
    <property type="entry name" value="GLYOXYLATE_HYDROXYPYRUVATE REDUCTASE B"/>
    <property type="match status" value="1"/>
</dbReference>
<keyword evidence="7" id="KW-1185">Reference proteome</keyword>
<dbReference type="InterPro" id="IPR029753">
    <property type="entry name" value="D-isomer_DH_CS"/>
</dbReference>
<dbReference type="InterPro" id="IPR050223">
    <property type="entry name" value="D-isomer_2-hydroxyacid_DH"/>
</dbReference>
<dbReference type="Pfam" id="PF00389">
    <property type="entry name" value="2-Hacid_dh"/>
    <property type="match status" value="1"/>
</dbReference>
<keyword evidence="2 3" id="KW-0560">Oxidoreductase</keyword>
<dbReference type="Proteomes" id="UP001226720">
    <property type="component" value="Unassembled WGS sequence"/>
</dbReference>
<dbReference type="GeneID" id="301325590"/>
<comment type="caution">
    <text evidence="6">The sequence shown here is derived from an EMBL/GenBank/DDBJ whole genome shotgun (WGS) entry which is preliminary data.</text>
</comment>
<dbReference type="SUPFAM" id="SSF51735">
    <property type="entry name" value="NAD(P)-binding Rossmann-fold domains"/>
    <property type="match status" value="1"/>
</dbReference>
<proteinExistence type="inferred from homology"/>
<feature type="domain" description="D-isomer specific 2-hydroxyacid dehydrogenase catalytic" evidence="4">
    <location>
        <begin position="5"/>
        <end position="319"/>
    </location>
</feature>
<dbReference type="Pfam" id="PF02826">
    <property type="entry name" value="2-Hacid_dh_C"/>
    <property type="match status" value="1"/>
</dbReference>
<dbReference type="InterPro" id="IPR006140">
    <property type="entry name" value="D-isomer_DH_NAD-bd"/>
</dbReference>
<evidence type="ECO:0000256" key="3">
    <source>
        <dbReference type="RuleBase" id="RU003719"/>
    </source>
</evidence>
<evidence type="ECO:0000259" key="4">
    <source>
        <dbReference type="Pfam" id="PF00389"/>
    </source>
</evidence>
<evidence type="ECO:0000256" key="1">
    <source>
        <dbReference type="ARBA" id="ARBA00005854"/>
    </source>
</evidence>
<protein>
    <submittedName>
        <fullName evidence="6">Glyoxylate reductase</fullName>
        <ecNumber evidence="6">1.1.1.26</ecNumber>
    </submittedName>
</protein>
<accession>A0ABU0K2N8</accession>
<dbReference type="InterPro" id="IPR029752">
    <property type="entry name" value="D-isomer_DH_CS1"/>
</dbReference>
<dbReference type="InterPro" id="IPR006139">
    <property type="entry name" value="D-isomer_2_OHA_DH_cat_dom"/>
</dbReference>
<dbReference type="CDD" id="cd05301">
    <property type="entry name" value="GDH"/>
    <property type="match status" value="1"/>
</dbReference>
<gene>
    <name evidence="6" type="ORF">QO000_001543</name>
</gene>
<dbReference type="EC" id="1.1.1.26" evidence="6"/>
<dbReference type="InterPro" id="IPR036291">
    <property type="entry name" value="NAD(P)-bd_dom_sf"/>
</dbReference>
<evidence type="ECO:0000313" key="7">
    <source>
        <dbReference type="Proteomes" id="UP001226720"/>
    </source>
</evidence>
<dbReference type="PROSITE" id="PS00065">
    <property type="entry name" value="D_2_HYDROXYACID_DH_1"/>
    <property type="match status" value="1"/>
</dbReference>
<organism evidence="6 7">
    <name type="scientific">Guptibacillus hwajinpoensis</name>
    <dbReference type="NCBI Taxonomy" id="208199"/>
    <lineage>
        <taxon>Bacteria</taxon>
        <taxon>Bacillati</taxon>
        <taxon>Bacillota</taxon>
        <taxon>Bacilli</taxon>
        <taxon>Bacillales</taxon>
        <taxon>Guptibacillaceae</taxon>
        <taxon>Guptibacillus</taxon>
    </lineage>
</organism>
<dbReference type="PANTHER" id="PTHR10996">
    <property type="entry name" value="2-HYDROXYACID DEHYDROGENASE-RELATED"/>
    <property type="match status" value="1"/>
</dbReference>
<comment type="similarity">
    <text evidence="1 3">Belongs to the D-isomer specific 2-hydroxyacid dehydrogenase family.</text>
</comment>
<dbReference type="SUPFAM" id="SSF52283">
    <property type="entry name" value="Formate/glycerate dehydrogenase catalytic domain-like"/>
    <property type="match status" value="1"/>
</dbReference>
<evidence type="ECO:0000256" key="2">
    <source>
        <dbReference type="ARBA" id="ARBA00023002"/>
    </source>
</evidence>